<evidence type="ECO:0000313" key="13">
    <source>
        <dbReference type="EMBL" id="KAF3105453.1"/>
    </source>
</evidence>
<dbReference type="Proteomes" id="UP000475325">
    <property type="component" value="Unassembled WGS sequence"/>
</dbReference>
<evidence type="ECO:0000256" key="5">
    <source>
        <dbReference type="ARBA" id="ARBA00022525"/>
    </source>
</evidence>
<sequence>MKAFILAYIGAIVAAQQTAWGQCGGNNWTGPTSCVSGYYCSYNNEWYSQCIPGSAQGTTTTLRTTTTITTTSRAPTTTSGSGSGGYVTRSGTKFNIDGKVGCFAGTNAYWLSFITNNADIDQVMSHLQASKLKVLRVWGFNDVTSPSGVYFQLFSGSSPTINTGSNGLQRLDAIVASAEKYGIKLIIPFVNYWDDYGGMKVYANYYGVSKNAFYTDSRVISQYKQYINALVSRYRNSKAIFAWELANEPRCNGCPTSTITNWATSISQYIKSLDSNHLVTLGDEGWFNGGGDGSYPYSGGEGIDFVKNLAISTLDFGTAHLYPGHWSKSDSWGNTWIQEHASAAASAGKPYILEEYGVTSNRGSVYGSWYNTILGSETAGDMYWQFVRQVPKTDTKSSRNINALIEKANRMQLKNPYRAKLYLQVKLIMTVLLYIIAAASLTALLAPMLTQCQQNNYRPGQNIHMGQLFIRS</sequence>
<dbReference type="InterPro" id="IPR001547">
    <property type="entry name" value="Glyco_hydro_5"/>
</dbReference>
<keyword evidence="8 9" id="KW-0326">Glycosidase</keyword>
<dbReference type="GO" id="GO:0030248">
    <property type="term" value="F:cellulose binding"/>
    <property type="evidence" value="ECO:0007669"/>
    <property type="project" value="InterPro"/>
</dbReference>
<keyword evidence="5" id="KW-0964">Secreted</keyword>
<dbReference type="Gene3D" id="3.20.20.80">
    <property type="entry name" value="Glycosidases"/>
    <property type="match status" value="1"/>
</dbReference>
<evidence type="ECO:0000256" key="7">
    <source>
        <dbReference type="ARBA" id="ARBA00022801"/>
    </source>
</evidence>
<dbReference type="PROSITE" id="PS51164">
    <property type="entry name" value="CBM1_2"/>
    <property type="match status" value="1"/>
</dbReference>
<gene>
    <name evidence="13" type="ORF">TWF102_002367</name>
</gene>
<evidence type="ECO:0000256" key="6">
    <source>
        <dbReference type="ARBA" id="ARBA00022729"/>
    </source>
</evidence>
<feature type="signal peptide" evidence="11">
    <location>
        <begin position="1"/>
        <end position="15"/>
    </location>
</feature>
<accession>A0A7C8N7Y1</accession>
<proteinExistence type="inferred from homology"/>
<dbReference type="GO" id="GO:0046355">
    <property type="term" value="P:mannan catabolic process"/>
    <property type="evidence" value="ECO:0007669"/>
    <property type="project" value="UniProtKB-ARBA"/>
</dbReference>
<evidence type="ECO:0000256" key="1">
    <source>
        <dbReference type="ARBA" id="ARBA00001678"/>
    </source>
</evidence>
<dbReference type="GO" id="GO:0016985">
    <property type="term" value="F:mannan endo-1,4-beta-mannosidase activity"/>
    <property type="evidence" value="ECO:0007669"/>
    <property type="project" value="UniProtKB-EC"/>
</dbReference>
<evidence type="ECO:0000313" key="14">
    <source>
        <dbReference type="Proteomes" id="UP000475325"/>
    </source>
</evidence>
<evidence type="ECO:0000259" key="12">
    <source>
        <dbReference type="PROSITE" id="PS51164"/>
    </source>
</evidence>
<dbReference type="EMBL" id="WIQW01000014">
    <property type="protein sequence ID" value="KAF3105453.1"/>
    <property type="molecule type" value="Genomic_DNA"/>
</dbReference>
<dbReference type="FunFam" id="3.20.20.80:FF:000076">
    <property type="entry name" value="Mannan endo-1,4-beta-mannosidase A"/>
    <property type="match status" value="1"/>
</dbReference>
<feature type="domain" description="CBM1" evidence="12">
    <location>
        <begin position="15"/>
        <end position="51"/>
    </location>
</feature>
<organism evidence="13 14">
    <name type="scientific">Orbilia oligospora</name>
    <name type="common">Nematode-trapping fungus</name>
    <name type="synonym">Arthrobotrys oligospora</name>
    <dbReference type="NCBI Taxonomy" id="2813651"/>
    <lineage>
        <taxon>Eukaryota</taxon>
        <taxon>Fungi</taxon>
        <taxon>Dikarya</taxon>
        <taxon>Ascomycota</taxon>
        <taxon>Pezizomycotina</taxon>
        <taxon>Orbiliomycetes</taxon>
        <taxon>Orbiliales</taxon>
        <taxon>Orbiliaceae</taxon>
        <taxon>Orbilia</taxon>
    </lineage>
</organism>
<dbReference type="EC" id="3.2.1.78" evidence="4"/>
<comment type="similarity">
    <text evidence="3 9">Belongs to the glycosyl hydrolase 5 (cellulase A) family.</text>
</comment>
<keyword evidence="10" id="KW-0472">Membrane</keyword>
<dbReference type="PANTHER" id="PTHR31451:SF39">
    <property type="entry name" value="MANNAN ENDO-1,4-BETA-MANNOSIDASE 1"/>
    <property type="match status" value="1"/>
</dbReference>
<dbReference type="InterPro" id="IPR017853">
    <property type="entry name" value="GH"/>
</dbReference>
<evidence type="ECO:0000256" key="9">
    <source>
        <dbReference type="RuleBase" id="RU361153"/>
    </source>
</evidence>
<dbReference type="SUPFAM" id="SSF57180">
    <property type="entry name" value="Cellulose-binding domain"/>
    <property type="match status" value="1"/>
</dbReference>
<dbReference type="GO" id="GO:0005576">
    <property type="term" value="C:extracellular region"/>
    <property type="evidence" value="ECO:0007669"/>
    <property type="project" value="UniProtKB-SubCell"/>
</dbReference>
<keyword evidence="6 11" id="KW-0732">Signal</keyword>
<feature type="transmembrane region" description="Helical" evidence="10">
    <location>
        <begin position="427"/>
        <end position="449"/>
    </location>
</feature>
<protein>
    <recommendedName>
        <fullName evidence="4">mannan endo-1,4-beta-mannosidase</fullName>
        <ecNumber evidence="4">3.2.1.78</ecNumber>
    </recommendedName>
</protein>
<comment type="subcellular location">
    <subcellularLocation>
        <location evidence="2">Secreted</location>
    </subcellularLocation>
</comment>
<dbReference type="InterPro" id="IPR035971">
    <property type="entry name" value="CBD_sf"/>
</dbReference>
<dbReference type="SMART" id="SM00236">
    <property type="entry name" value="fCBD"/>
    <property type="match status" value="1"/>
</dbReference>
<evidence type="ECO:0000256" key="10">
    <source>
        <dbReference type="SAM" id="Phobius"/>
    </source>
</evidence>
<dbReference type="InterPro" id="IPR000254">
    <property type="entry name" value="CBD"/>
</dbReference>
<evidence type="ECO:0000256" key="4">
    <source>
        <dbReference type="ARBA" id="ARBA00012706"/>
    </source>
</evidence>
<feature type="chain" id="PRO_5028945893" description="mannan endo-1,4-beta-mannosidase" evidence="11">
    <location>
        <begin position="16"/>
        <end position="472"/>
    </location>
</feature>
<dbReference type="PANTHER" id="PTHR31451">
    <property type="match status" value="1"/>
</dbReference>
<evidence type="ECO:0000256" key="8">
    <source>
        <dbReference type="ARBA" id="ARBA00023295"/>
    </source>
</evidence>
<keyword evidence="7 9" id="KW-0378">Hydrolase</keyword>
<reference evidence="13 14" key="1">
    <citation type="submission" date="2019-06" db="EMBL/GenBank/DDBJ databases">
        <authorList>
            <person name="Palmer J.M."/>
        </authorList>
    </citation>
    <scope>NUCLEOTIDE SEQUENCE [LARGE SCALE GENOMIC DNA]</scope>
    <source>
        <strain evidence="13 14">TWF102</strain>
    </source>
</reference>
<dbReference type="PROSITE" id="PS00562">
    <property type="entry name" value="CBM1_1"/>
    <property type="match status" value="1"/>
</dbReference>
<keyword evidence="10" id="KW-0812">Transmembrane</keyword>
<dbReference type="InterPro" id="IPR045053">
    <property type="entry name" value="MAN-like"/>
</dbReference>
<name>A0A7C8N7Y1_ORBOL</name>
<keyword evidence="10" id="KW-1133">Transmembrane helix</keyword>
<evidence type="ECO:0000256" key="2">
    <source>
        <dbReference type="ARBA" id="ARBA00004613"/>
    </source>
</evidence>
<dbReference type="Pfam" id="PF00150">
    <property type="entry name" value="Cellulase"/>
    <property type="match status" value="1"/>
</dbReference>
<evidence type="ECO:0000256" key="11">
    <source>
        <dbReference type="SAM" id="SignalP"/>
    </source>
</evidence>
<dbReference type="SUPFAM" id="SSF51445">
    <property type="entry name" value="(Trans)glycosidases"/>
    <property type="match status" value="1"/>
</dbReference>
<comment type="caution">
    <text evidence="13">The sequence shown here is derived from an EMBL/GenBank/DDBJ whole genome shotgun (WGS) entry which is preliminary data.</text>
</comment>
<dbReference type="Pfam" id="PF00734">
    <property type="entry name" value="CBM_1"/>
    <property type="match status" value="1"/>
</dbReference>
<dbReference type="AlphaFoldDB" id="A0A7C8N7Y1"/>
<evidence type="ECO:0000256" key="3">
    <source>
        <dbReference type="ARBA" id="ARBA00005641"/>
    </source>
</evidence>
<comment type="catalytic activity">
    <reaction evidence="1">
        <text>Random hydrolysis of (1-&gt;4)-beta-D-mannosidic linkages in mannans, galactomannans and glucomannans.</text>
        <dbReference type="EC" id="3.2.1.78"/>
    </reaction>
</comment>